<sequence length="1096" mass="120687">MKDDLSVFVDPFNGMKERYAALLRSQRKILQKPRPPRSALIDTVTSLLGIVSVENTEVTNSKRQFICMLAAQFATNTPQSERLAVIVPSDDGAIRLAKDMKAQGIEASAGPNTGQAPVVVVAYTALPAPLGRVTTVVLAHTPWATPAAIDSLLDHATDSPYQLLRVVSRSTVEASLFDRLTGDPQEGLDPWAPVEGLSRNGRTQDSMFPDSALELVLAIGAQGGHGDGIPGLPAGLPDVIARHNYPTADDVINGPNAPSAGPLVNQMLACLTVEEEPPKLEGDILKSGDIFIDSQAVQQILARVSNIALPDSAVGTGVGALCGPQLVHPTSTLHRHGDMFEQFFDDMFSLTGGPNQNKALAPVQSRDRVVCAALSMVWTALFDAPDKVADVPLLAAVELFNPMATLESFEEAFDEPPAFGLGDLELPPSDLGQASVTAPQTPVPKVRRQRKRKKPVAVRVVSPVEQYRRRSTRVRSADQPSLSEPPSPPSPLSPLRKRARGDEYYKPSSAYYFLEDPTDILYLPEVEIALDAADRLSNMCFVAPPRFPQHEVGVLSQLPDIPRLAVSLQADEQNKRSIRTRQKDRTRAKTLWPLPPAELLTEVLEGPAFEPQPKNRRRSALVTMLQRHGFGVGETPARVFKPVLTKCKAHHLLKALKPTLIVRALAEVVVLAVNLAQHQELLRSDEQYARHLTAEDRALYETKQKLLGQVSAGELKTRLEALRLVHMKLFAVEQCGRPFAIAECGQTQFSKPVAGWDHNHDYTLLATLVDVGYARWQDMARVDKYTLAAEVPLGPADGPLDQGAKAIQAKIATFLKNRVALLEDALRFEHQVRTDPLTLAEVSFRREREHMPVRQIMMAKHAFDHQLVMLPLTIEVAHYIRLKRELLEKITAFHAEHMTTNGVNLELRREIEKYNAVIHEHVVRKTIDLRVFNQRTFAASHHYYEAAKAKYQLVDSLSREGFPPDTCERTRRLHAEAERQGRECQKIRAQSARLQAELQAAMTNQSEFRETLRSRVLPNPADPRIVVGRSEVSILTELPTATQAMQVVSSFEDKKTPAGSVDMLAVPDLSSGPMMGAGVMQLMGLTGGQASRAAGR</sequence>
<feature type="region of interest" description="Disordered" evidence="2">
    <location>
        <begin position="420"/>
        <end position="455"/>
    </location>
</feature>
<evidence type="ECO:0000259" key="3">
    <source>
        <dbReference type="Pfam" id="PF08074"/>
    </source>
</evidence>
<evidence type="ECO:0000256" key="2">
    <source>
        <dbReference type="SAM" id="MobiDB-lite"/>
    </source>
</evidence>
<dbReference type="Proteomes" id="UP000717585">
    <property type="component" value="Unassembled WGS sequence"/>
</dbReference>
<dbReference type="InterPro" id="IPR012957">
    <property type="entry name" value="CHD_C2"/>
</dbReference>
<protein>
    <recommendedName>
        <fullName evidence="3">CHD C-terminal 2 domain-containing protein</fullName>
    </recommendedName>
</protein>
<organism evidence="4 5">
    <name type="scientific">Carpediemonas membranifera</name>
    <dbReference type="NCBI Taxonomy" id="201153"/>
    <lineage>
        <taxon>Eukaryota</taxon>
        <taxon>Metamonada</taxon>
        <taxon>Carpediemonas-like organisms</taxon>
        <taxon>Carpediemonas</taxon>
    </lineage>
</organism>
<dbReference type="Pfam" id="PF08074">
    <property type="entry name" value="CHDCT2"/>
    <property type="match status" value="1"/>
</dbReference>
<feature type="region of interest" description="Disordered" evidence="2">
    <location>
        <begin position="468"/>
        <end position="499"/>
    </location>
</feature>
<accession>A0A8J6B7S7</accession>
<dbReference type="AlphaFoldDB" id="A0A8J6B7S7"/>
<name>A0A8J6B7S7_9EUKA</name>
<feature type="domain" description="CHD C-terminal 2" evidence="3">
    <location>
        <begin position="756"/>
        <end position="834"/>
    </location>
</feature>
<evidence type="ECO:0000256" key="1">
    <source>
        <dbReference type="SAM" id="Coils"/>
    </source>
</evidence>
<keyword evidence="5" id="KW-1185">Reference proteome</keyword>
<proteinExistence type="predicted"/>
<evidence type="ECO:0000313" key="4">
    <source>
        <dbReference type="EMBL" id="KAG9391797.1"/>
    </source>
</evidence>
<reference evidence="4" key="1">
    <citation type="submission" date="2021-05" db="EMBL/GenBank/DDBJ databases">
        <title>A free-living protist that lacks canonical eukaryotic 1 DNA replication and segregation systems.</title>
        <authorList>
            <person name="Salas-Leiva D.E."/>
            <person name="Tromer E.C."/>
            <person name="Curtis B.A."/>
            <person name="Jerlstrom-Hultqvist J."/>
            <person name="Kolisko M."/>
            <person name="Yi Z."/>
            <person name="Salas-Leiva J.S."/>
            <person name="Gallot-Lavallee L."/>
            <person name="Kops G.J.P.L."/>
            <person name="Archibald J.M."/>
            <person name="Simpson A.G.B."/>
            <person name="Roger A.J."/>
        </authorList>
    </citation>
    <scope>NUCLEOTIDE SEQUENCE</scope>
    <source>
        <strain evidence="4">BICM</strain>
    </source>
</reference>
<evidence type="ECO:0000313" key="5">
    <source>
        <dbReference type="Proteomes" id="UP000717585"/>
    </source>
</evidence>
<feature type="coiled-coil region" evidence="1">
    <location>
        <begin position="977"/>
        <end position="1004"/>
    </location>
</feature>
<feature type="compositionally biased region" description="Basic residues" evidence="2">
    <location>
        <begin position="445"/>
        <end position="455"/>
    </location>
</feature>
<feature type="compositionally biased region" description="Pro residues" evidence="2">
    <location>
        <begin position="483"/>
        <end position="492"/>
    </location>
</feature>
<gene>
    <name evidence="4" type="ORF">J8273_6576</name>
</gene>
<keyword evidence="1" id="KW-0175">Coiled coil</keyword>
<dbReference type="EMBL" id="JAHDYR010000053">
    <property type="protein sequence ID" value="KAG9391797.1"/>
    <property type="molecule type" value="Genomic_DNA"/>
</dbReference>
<comment type="caution">
    <text evidence="4">The sequence shown here is derived from an EMBL/GenBank/DDBJ whole genome shotgun (WGS) entry which is preliminary data.</text>
</comment>